<evidence type="ECO:0000256" key="2">
    <source>
        <dbReference type="ARBA" id="ARBA00022723"/>
    </source>
</evidence>
<feature type="compositionally biased region" description="Basic and acidic residues" evidence="4">
    <location>
        <begin position="371"/>
        <end position="387"/>
    </location>
</feature>
<proteinExistence type="predicted"/>
<comment type="caution">
    <text evidence="5">The sequence shown here is derived from an EMBL/GenBank/DDBJ whole genome shotgun (WGS) entry which is preliminary data.</text>
</comment>
<dbReference type="PROSITE" id="PS00444">
    <property type="entry name" value="POLYPRENYL_SYNTHASE_2"/>
    <property type="match status" value="1"/>
</dbReference>
<sequence length="712" mass="80274">MNELYHYSCLIEPEKVLEAGGFTIFPVRINNRDDVANEATNQFIADWMEQFNDDLAENLNRTNLCELGNVSSLLFPETSPERLRILAYLVELITRHDDVCELMGGKGAALANANLETAMNIANPQASTSGSMAHKLQKIVAQALLDAIVIDRQKALNMIDALRNNWLANMNDRDPEEFESLDSYLAFRRVNFATSPVSAMAAFAIDVDIAEDMVTSNREIIDCLCKIMILTNDYYSWGQEFVESQKPGERAPFNAVHLFMRIKSLSAKDAQQMVKEIIIAEEAKFLQLRNEVYRANPEISLDARRGLEMAGVMVGGHHYWCTQCPRYHSCRKEGINKEGDYIADRQLDSVSVKSELNTPPSSIDKLDVEDDGKPVEGRLDGGMRSIHESPTQSGRHIPWYKPSDQVLRMPCDYIRSMPSKGVRDSLTNALNDWLRAPDHSVQAIMEAVQLLHDASLILDDIEDNSPIRRGKPAVHTVFGHSQAIHAANFMSVQATRKVRELCNDLAMDVLLDELENLYLGQSLDLNWKFELRCPAEEEYLNMVDNKTGGMFRLLIRLLQAEAPEQGGINLSFDHFATLFGRFFQIRDDYMNLRSSVYANQKGPCEDLDEGKFSYPIVHCLLNSPIHKSHILGIFRQRPTALGADPKPLSVESKNHILACLEESGALKATIEYVNELEADIDAEIRRLEKLTGEENTLLRLLLKKLSLVDEVA</sequence>
<name>A0ABR0SRL8_9HYPO</name>
<dbReference type="SUPFAM" id="SSF48576">
    <property type="entry name" value="Terpenoid synthases"/>
    <property type="match status" value="2"/>
</dbReference>
<dbReference type="PROSITE" id="PS00723">
    <property type="entry name" value="POLYPRENYL_SYNTHASE_1"/>
    <property type="match status" value="1"/>
</dbReference>
<dbReference type="InterPro" id="IPR000092">
    <property type="entry name" value="Polyprenyl_synt"/>
</dbReference>
<organism evidence="5 6">
    <name type="scientific">Cladobotryum mycophilum</name>
    <dbReference type="NCBI Taxonomy" id="491253"/>
    <lineage>
        <taxon>Eukaryota</taxon>
        <taxon>Fungi</taxon>
        <taxon>Dikarya</taxon>
        <taxon>Ascomycota</taxon>
        <taxon>Pezizomycotina</taxon>
        <taxon>Sordariomycetes</taxon>
        <taxon>Hypocreomycetidae</taxon>
        <taxon>Hypocreales</taxon>
        <taxon>Hypocreaceae</taxon>
        <taxon>Cladobotryum</taxon>
    </lineage>
</organism>
<dbReference type="SFLD" id="SFLDS00005">
    <property type="entry name" value="Isoprenoid_Synthase_Type_I"/>
    <property type="match status" value="1"/>
</dbReference>
<keyword evidence="1" id="KW-0808">Transferase</keyword>
<gene>
    <name evidence="5" type="ORF">PT974_03197</name>
</gene>
<dbReference type="InterPro" id="IPR008949">
    <property type="entry name" value="Isoprenoid_synthase_dom_sf"/>
</dbReference>
<dbReference type="PANTHER" id="PTHR12001:SF72">
    <property type="entry name" value="THIJ_PFPI FAMILY PROTEIN (AFU_ORTHOLOGUE AFUA_3G01210)-RELATED"/>
    <property type="match status" value="1"/>
</dbReference>
<reference evidence="5 6" key="1">
    <citation type="submission" date="2024-01" db="EMBL/GenBank/DDBJ databases">
        <title>Complete genome of Cladobotryum mycophilum ATHUM6906.</title>
        <authorList>
            <person name="Christinaki A.C."/>
            <person name="Myridakis A.I."/>
            <person name="Kouvelis V.N."/>
        </authorList>
    </citation>
    <scope>NUCLEOTIDE SEQUENCE [LARGE SCALE GENOMIC DNA]</scope>
    <source>
        <strain evidence="5 6">ATHUM6906</strain>
    </source>
</reference>
<evidence type="ECO:0000313" key="6">
    <source>
        <dbReference type="Proteomes" id="UP001338125"/>
    </source>
</evidence>
<evidence type="ECO:0000313" key="5">
    <source>
        <dbReference type="EMBL" id="KAK5994813.1"/>
    </source>
</evidence>
<evidence type="ECO:0000256" key="4">
    <source>
        <dbReference type="SAM" id="MobiDB-lite"/>
    </source>
</evidence>
<feature type="region of interest" description="Disordered" evidence="4">
    <location>
        <begin position="353"/>
        <end position="399"/>
    </location>
</feature>
<dbReference type="CDD" id="cd00685">
    <property type="entry name" value="Trans_IPPS_HT"/>
    <property type="match status" value="1"/>
</dbReference>
<evidence type="ECO:0000256" key="1">
    <source>
        <dbReference type="ARBA" id="ARBA00022679"/>
    </source>
</evidence>
<accession>A0ABR0SRL8</accession>
<dbReference type="PANTHER" id="PTHR12001">
    <property type="entry name" value="GERANYLGERANYL PYROPHOSPHATE SYNTHASE"/>
    <property type="match status" value="1"/>
</dbReference>
<dbReference type="InterPro" id="IPR033749">
    <property type="entry name" value="Polyprenyl_synt_CS"/>
</dbReference>
<evidence type="ECO:0000256" key="3">
    <source>
        <dbReference type="ARBA" id="ARBA00022842"/>
    </source>
</evidence>
<dbReference type="Gene3D" id="1.10.600.10">
    <property type="entry name" value="Farnesyl Diphosphate Synthase"/>
    <property type="match status" value="2"/>
</dbReference>
<dbReference type="Pfam" id="PF00348">
    <property type="entry name" value="polyprenyl_synt"/>
    <property type="match status" value="1"/>
</dbReference>
<dbReference type="Pfam" id="PF19086">
    <property type="entry name" value="Terpene_syn_C_2"/>
    <property type="match status" value="1"/>
</dbReference>
<dbReference type="Proteomes" id="UP001338125">
    <property type="component" value="Unassembled WGS sequence"/>
</dbReference>
<keyword evidence="6" id="KW-1185">Reference proteome</keyword>
<dbReference type="EMBL" id="JAVFKD010000004">
    <property type="protein sequence ID" value="KAK5994813.1"/>
    <property type="molecule type" value="Genomic_DNA"/>
</dbReference>
<protein>
    <submittedName>
        <fullName evidence="5">Bifunctional sesterterpene synthase astC</fullName>
    </submittedName>
</protein>
<keyword evidence="3" id="KW-0460">Magnesium</keyword>
<keyword evidence="2" id="KW-0479">Metal-binding</keyword>